<dbReference type="SUPFAM" id="SSF54373">
    <property type="entry name" value="FAD-linked reductases, C-terminal domain"/>
    <property type="match status" value="1"/>
</dbReference>
<dbReference type="STRING" id="947166.A0A1D1V6I6"/>
<name>A0A1D1V6I6_RAMVA</name>
<dbReference type="GO" id="GO:0071949">
    <property type="term" value="F:FAD binding"/>
    <property type="evidence" value="ECO:0007669"/>
    <property type="project" value="InterPro"/>
</dbReference>
<dbReference type="InterPro" id="IPR023209">
    <property type="entry name" value="DAO"/>
</dbReference>
<dbReference type="GO" id="GO:0019478">
    <property type="term" value="P:D-amino acid catabolic process"/>
    <property type="evidence" value="ECO:0007669"/>
    <property type="project" value="TreeGrafter"/>
</dbReference>
<dbReference type="GO" id="GO:0003884">
    <property type="term" value="F:D-amino-acid oxidase activity"/>
    <property type="evidence" value="ECO:0007669"/>
    <property type="project" value="InterPro"/>
</dbReference>
<dbReference type="SUPFAM" id="SSF51971">
    <property type="entry name" value="Nucleotide-binding domain"/>
    <property type="match status" value="1"/>
</dbReference>
<keyword evidence="5" id="KW-0274">FAD</keyword>
<comment type="cofactor">
    <cofactor evidence="1">
        <name>FAD</name>
        <dbReference type="ChEBI" id="CHEBI:57692"/>
    </cofactor>
</comment>
<dbReference type="OrthoDB" id="2015447at2759"/>
<dbReference type="PANTHER" id="PTHR11530:SF11">
    <property type="entry name" value="D-ASPARTATE OXIDASE"/>
    <property type="match status" value="1"/>
</dbReference>
<reference evidence="8 9" key="1">
    <citation type="journal article" date="2016" name="Nat. Commun.">
        <title>Extremotolerant tardigrade genome and improved radiotolerance of human cultured cells by tardigrade-unique protein.</title>
        <authorList>
            <person name="Hashimoto T."/>
            <person name="Horikawa D.D."/>
            <person name="Saito Y."/>
            <person name="Kuwahara H."/>
            <person name="Kozuka-Hata H."/>
            <person name="Shin-I T."/>
            <person name="Minakuchi Y."/>
            <person name="Ohishi K."/>
            <person name="Motoyama A."/>
            <person name="Aizu T."/>
            <person name="Enomoto A."/>
            <person name="Kondo K."/>
            <person name="Tanaka S."/>
            <person name="Hara Y."/>
            <person name="Koshikawa S."/>
            <person name="Sagara H."/>
            <person name="Miura T."/>
            <person name="Yokobori S."/>
            <person name="Miyagawa K."/>
            <person name="Suzuki Y."/>
            <person name="Kubo T."/>
            <person name="Oyama M."/>
            <person name="Kohara Y."/>
            <person name="Fujiyama A."/>
            <person name="Arakawa K."/>
            <person name="Katayama T."/>
            <person name="Toyoda A."/>
            <person name="Kunieda T."/>
        </authorList>
    </citation>
    <scope>NUCLEOTIDE SEQUENCE [LARGE SCALE GENOMIC DNA]</scope>
    <source>
        <strain evidence="8 9">YOKOZUNA-1</strain>
    </source>
</reference>
<comment type="similarity">
    <text evidence="3">Belongs to the DAMOX/DASOX family.</text>
</comment>
<keyword evidence="4" id="KW-0285">Flavoprotein</keyword>
<evidence type="ECO:0000313" key="8">
    <source>
        <dbReference type="EMBL" id="GAU96375.1"/>
    </source>
</evidence>
<sequence length="188" mass="20894">MKYLRDQFEKAGGIIKSQTLERLTDLKNDYTIVANCAGLGSMKLVGDQSMAPIRGQLVRVRAPWVKEFLMGENTTYIFPNSETLVLGGTRQEGDWNTEVDPEDSLGILQRCNRMLPALAGAPVIREWAGLRPWRPTVRLEKEVLQLGGDRTLPVVHNYGHGGNGISLSWGCAVEAARMTKEIVDELEL</sequence>
<accession>A0A1D1V6I6</accession>
<protein>
    <recommendedName>
        <fullName evidence="7">FAD dependent oxidoreductase domain-containing protein</fullName>
    </recommendedName>
</protein>
<evidence type="ECO:0000256" key="4">
    <source>
        <dbReference type="ARBA" id="ARBA00022630"/>
    </source>
</evidence>
<proteinExistence type="inferred from homology"/>
<dbReference type="Proteomes" id="UP000186922">
    <property type="component" value="Unassembled WGS sequence"/>
</dbReference>
<evidence type="ECO:0000256" key="2">
    <source>
        <dbReference type="ARBA" id="ARBA00004253"/>
    </source>
</evidence>
<dbReference type="Gene3D" id="3.30.9.10">
    <property type="entry name" value="D-Amino Acid Oxidase, subunit A, domain 2"/>
    <property type="match status" value="1"/>
</dbReference>
<evidence type="ECO:0000256" key="3">
    <source>
        <dbReference type="ARBA" id="ARBA00006730"/>
    </source>
</evidence>
<evidence type="ECO:0000313" key="9">
    <source>
        <dbReference type="Proteomes" id="UP000186922"/>
    </source>
</evidence>
<dbReference type="InterPro" id="IPR006076">
    <property type="entry name" value="FAD-dep_OxRdtase"/>
</dbReference>
<feature type="domain" description="FAD dependent oxidoreductase" evidence="7">
    <location>
        <begin position="3"/>
        <end position="177"/>
    </location>
</feature>
<dbReference type="InterPro" id="IPR006181">
    <property type="entry name" value="D-amino_acid_oxidase_CS"/>
</dbReference>
<dbReference type="PROSITE" id="PS00677">
    <property type="entry name" value="DAO"/>
    <property type="match status" value="1"/>
</dbReference>
<keyword evidence="6" id="KW-0560">Oxidoreductase</keyword>
<evidence type="ECO:0000256" key="6">
    <source>
        <dbReference type="ARBA" id="ARBA00023002"/>
    </source>
</evidence>
<evidence type="ECO:0000256" key="5">
    <source>
        <dbReference type="ARBA" id="ARBA00022827"/>
    </source>
</evidence>
<dbReference type="EMBL" id="BDGG01000003">
    <property type="protein sequence ID" value="GAU96375.1"/>
    <property type="molecule type" value="Genomic_DNA"/>
</dbReference>
<evidence type="ECO:0000259" key="7">
    <source>
        <dbReference type="Pfam" id="PF01266"/>
    </source>
</evidence>
<dbReference type="AlphaFoldDB" id="A0A1D1V6I6"/>
<evidence type="ECO:0000256" key="1">
    <source>
        <dbReference type="ARBA" id="ARBA00001974"/>
    </source>
</evidence>
<keyword evidence="9" id="KW-1185">Reference proteome</keyword>
<comment type="subcellular location">
    <subcellularLocation>
        <location evidence="2">Peroxisome matrix</location>
    </subcellularLocation>
</comment>
<dbReference type="Pfam" id="PF01266">
    <property type="entry name" value="DAO"/>
    <property type="match status" value="1"/>
</dbReference>
<gene>
    <name evidence="8" type="primary">RvY_07831</name>
    <name evidence="8" type="synonym">RvY_07831.1</name>
    <name evidence="8" type="ORF">RvY_07831-1</name>
</gene>
<comment type="caution">
    <text evidence="8">The sequence shown here is derived from an EMBL/GenBank/DDBJ whole genome shotgun (WGS) entry which is preliminary data.</text>
</comment>
<organism evidence="8 9">
    <name type="scientific">Ramazzottius varieornatus</name>
    <name type="common">Water bear</name>
    <name type="synonym">Tardigrade</name>
    <dbReference type="NCBI Taxonomy" id="947166"/>
    <lineage>
        <taxon>Eukaryota</taxon>
        <taxon>Metazoa</taxon>
        <taxon>Ecdysozoa</taxon>
        <taxon>Tardigrada</taxon>
        <taxon>Eutardigrada</taxon>
        <taxon>Parachela</taxon>
        <taxon>Hypsibioidea</taxon>
        <taxon>Ramazzottiidae</taxon>
        <taxon>Ramazzottius</taxon>
    </lineage>
</organism>
<dbReference type="GO" id="GO:0005782">
    <property type="term" value="C:peroxisomal matrix"/>
    <property type="evidence" value="ECO:0007669"/>
    <property type="project" value="UniProtKB-SubCell"/>
</dbReference>
<dbReference type="PANTHER" id="PTHR11530">
    <property type="entry name" value="D-AMINO ACID OXIDASE"/>
    <property type="match status" value="1"/>
</dbReference>